<dbReference type="Proteomes" id="UP001419268">
    <property type="component" value="Unassembled WGS sequence"/>
</dbReference>
<dbReference type="EMBL" id="JBBNAG010000008">
    <property type="protein sequence ID" value="KAK9111871.1"/>
    <property type="molecule type" value="Genomic_DNA"/>
</dbReference>
<comment type="caution">
    <text evidence="1">The sequence shown here is derived from an EMBL/GenBank/DDBJ whole genome shotgun (WGS) entry which is preliminary data.</text>
</comment>
<reference evidence="1 2" key="1">
    <citation type="submission" date="2024-01" db="EMBL/GenBank/DDBJ databases">
        <title>Genome assemblies of Stephania.</title>
        <authorList>
            <person name="Yang L."/>
        </authorList>
    </citation>
    <scope>NUCLEOTIDE SEQUENCE [LARGE SCALE GENOMIC DNA]</scope>
    <source>
        <strain evidence="1">JXDWG</strain>
        <tissue evidence="1">Leaf</tissue>
    </source>
</reference>
<dbReference type="AlphaFoldDB" id="A0AAP0IBQ0"/>
<name>A0AAP0IBQ0_9MAGN</name>
<organism evidence="1 2">
    <name type="scientific">Stephania cephalantha</name>
    <dbReference type="NCBI Taxonomy" id="152367"/>
    <lineage>
        <taxon>Eukaryota</taxon>
        <taxon>Viridiplantae</taxon>
        <taxon>Streptophyta</taxon>
        <taxon>Embryophyta</taxon>
        <taxon>Tracheophyta</taxon>
        <taxon>Spermatophyta</taxon>
        <taxon>Magnoliopsida</taxon>
        <taxon>Ranunculales</taxon>
        <taxon>Menispermaceae</taxon>
        <taxon>Menispermoideae</taxon>
        <taxon>Cissampelideae</taxon>
        <taxon>Stephania</taxon>
    </lineage>
</organism>
<protein>
    <submittedName>
        <fullName evidence="1">Uncharacterized protein</fullName>
    </submittedName>
</protein>
<evidence type="ECO:0000313" key="1">
    <source>
        <dbReference type="EMBL" id="KAK9111871.1"/>
    </source>
</evidence>
<proteinExistence type="predicted"/>
<evidence type="ECO:0000313" key="2">
    <source>
        <dbReference type="Proteomes" id="UP001419268"/>
    </source>
</evidence>
<gene>
    <name evidence="1" type="ORF">Scep_019390</name>
</gene>
<keyword evidence="2" id="KW-1185">Reference proteome</keyword>
<sequence>MQVLPESISELVPASVPMHTGLCCPEFAETVALAGLCYVVGLHNRDSKISGTTMSNEDQFRVGHYNELACISNSTDVDLERMAKLLRIHRVHVTNCRRDNIVFEETKGNFFSDGDGEFEDDENYVNFDEPPKFDDNDDQGFIEDTFMVFGDEGHVITNIPLSISSKVQAVVDDGTVNQCSVKVVAKT</sequence>
<accession>A0AAP0IBQ0</accession>